<keyword evidence="6" id="KW-0966">Cell projection</keyword>
<reference evidence="8" key="1">
    <citation type="submission" date="2019-03" db="EMBL/GenBank/DDBJ databases">
        <authorList>
            <person name="Warren W.C."/>
            <person name="Johnson G.S."/>
        </authorList>
    </citation>
    <scope>NUCLEOTIDE SEQUENCE [LARGE SCALE GENOMIC DNA]</scope>
    <source>
        <strain evidence="8">Basenji</strain>
    </source>
</reference>
<feature type="domain" description="DM10" evidence="7">
    <location>
        <begin position="30"/>
        <end position="172"/>
    </location>
</feature>
<dbReference type="FunFam" id="2.30.29.170:FF:000001">
    <property type="entry name" value="EF-hand domain containing 1"/>
    <property type="match status" value="1"/>
</dbReference>
<dbReference type="PANTHER" id="PTHR12086">
    <property type="entry name" value="EF-HAND DOMAIN C-TERMINAL CONTAINING PROTEIN"/>
    <property type="match status" value="1"/>
</dbReference>
<dbReference type="InterPro" id="IPR006602">
    <property type="entry name" value="DM10_dom"/>
</dbReference>
<dbReference type="GO" id="GO:0005879">
    <property type="term" value="C:axonemal microtubule"/>
    <property type="evidence" value="ECO:0007669"/>
    <property type="project" value="UniProtKB-ARBA"/>
</dbReference>
<dbReference type="Proteomes" id="UP000694429">
    <property type="component" value="Chromosome X"/>
</dbReference>
<accession>A0A8C0NC70</accession>
<evidence type="ECO:0000313" key="9">
    <source>
        <dbReference type="Proteomes" id="UP000694429"/>
    </source>
</evidence>
<dbReference type="SMART" id="SM00676">
    <property type="entry name" value="DM10"/>
    <property type="match status" value="1"/>
</dbReference>
<sequence>MKIRRETLDCMKPLRPYESFDTLKQFLEYDRKVLRFFCLWDDSATLFGDRRELILHYFLSDDTIEVKEVMPHNSGRDAMSLFLQRRKLPKYGPPGVCQPGQVTDRTVLNIYGGLKENRVDGYLLDKYKLGKLDQEFYKDSDLFIGATINVWGRKVLLCDCDEFTKTYYKTKYGIENFTSIPCKAPPLPKIERKFPPYTGFGSEEDSLRSCIGLVPTPHQRDFKKFMEKRQLWQHKQYTPVFCKTHHTQMCGCGQDVCYFILSQ</sequence>
<protein>
    <recommendedName>
        <fullName evidence="7">DM10 domain-containing protein</fullName>
    </recommendedName>
</protein>
<keyword evidence="5" id="KW-0206">Cytoskeleton</keyword>
<evidence type="ECO:0000256" key="3">
    <source>
        <dbReference type="ARBA" id="ARBA00022737"/>
    </source>
</evidence>
<keyword evidence="4" id="KW-0282">Flagellum</keyword>
<evidence type="ECO:0000256" key="5">
    <source>
        <dbReference type="ARBA" id="ARBA00023212"/>
    </source>
</evidence>
<keyword evidence="2" id="KW-0963">Cytoplasm</keyword>
<evidence type="ECO:0000256" key="6">
    <source>
        <dbReference type="ARBA" id="ARBA00023273"/>
    </source>
</evidence>
<evidence type="ECO:0000313" key="8">
    <source>
        <dbReference type="Ensembl" id="ENSCAFP00030021423.1"/>
    </source>
</evidence>
<comment type="subcellular location">
    <subcellularLocation>
        <location evidence="1">Cytoplasm</location>
        <location evidence="1">Cytoskeleton</location>
        <location evidence="1">Flagellum axoneme</location>
    </subcellularLocation>
</comment>
<evidence type="ECO:0000259" key="7">
    <source>
        <dbReference type="PROSITE" id="PS51336"/>
    </source>
</evidence>
<proteinExistence type="predicted"/>
<dbReference type="AlphaFoldDB" id="A0A8C0NC70"/>
<keyword evidence="3" id="KW-0677">Repeat</keyword>
<keyword evidence="4" id="KW-0969">Cilium</keyword>
<dbReference type="PANTHER" id="PTHR12086:SF11">
    <property type="entry name" value="EF-HAND DOMAIN-CONTAINING FAMILY MEMBER C2"/>
    <property type="match status" value="1"/>
</dbReference>
<reference evidence="8" key="2">
    <citation type="submission" date="2025-08" db="UniProtKB">
        <authorList>
            <consortium name="Ensembl"/>
        </authorList>
    </citation>
    <scope>IDENTIFICATION</scope>
</reference>
<dbReference type="InterPro" id="IPR040193">
    <property type="entry name" value="EFHC1/EFHC2/EFHB"/>
</dbReference>
<name>A0A8C0NC70_CANLF</name>
<dbReference type="Pfam" id="PF06565">
    <property type="entry name" value="DM10_dom"/>
    <property type="match status" value="1"/>
</dbReference>
<organism evidence="8 9">
    <name type="scientific">Canis lupus familiaris</name>
    <name type="common">Dog</name>
    <name type="synonym">Canis familiaris</name>
    <dbReference type="NCBI Taxonomy" id="9615"/>
    <lineage>
        <taxon>Eukaryota</taxon>
        <taxon>Metazoa</taxon>
        <taxon>Chordata</taxon>
        <taxon>Craniata</taxon>
        <taxon>Vertebrata</taxon>
        <taxon>Euteleostomi</taxon>
        <taxon>Mammalia</taxon>
        <taxon>Eutheria</taxon>
        <taxon>Laurasiatheria</taxon>
        <taxon>Carnivora</taxon>
        <taxon>Caniformia</taxon>
        <taxon>Canidae</taxon>
        <taxon>Canis</taxon>
    </lineage>
</organism>
<dbReference type="PROSITE" id="PS51336">
    <property type="entry name" value="DM10"/>
    <property type="match status" value="1"/>
</dbReference>
<dbReference type="Ensembl" id="ENSCAFT00030024539.1">
    <property type="protein sequence ID" value="ENSCAFP00030021423.1"/>
    <property type="gene ID" value="ENSCAFG00030013264.1"/>
</dbReference>
<evidence type="ECO:0000256" key="2">
    <source>
        <dbReference type="ARBA" id="ARBA00022490"/>
    </source>
</evidence>
<evidence type="ECO:0000256" key="4">
    <source>
        <dbReference type="ARBA" id="ARBA00022846"/>
    </source>
</evidence>
<dbReference type="Gene3D" id="2.30.29.170">
    <property type="match status" value="1"/>
</dbReference>
<evidence type="ECO:0000256" key="1">
    <source>
        <dbReference type="ARBA" id="ARBA00004611"/>
    </source>
</evidence>